<feature type="compositionally biased region" description="Polar residues" evidence="1">
    <location>
        <begin position="37"/>
        <end position="53"/>
    </location>
</feature>
<dbReference type="Proteomes" id="UP000295083">
    <property type="component" value="Unassembled WGS sequence"/>
</dbReference>
<dbReference type="EMBL" id="QAPG01000042">
    <property type="protein sequence ID" value="TDZ35345.1"/>
    <property type="molecule type" value="Genomic_DNA"/>
</dbReference>
<evidence type="ECO:0000256" key="1">
    <source>
        <dbReference type="SAM" id="MobiDB-lite"/>
    </source>
</evidence>
<reference evidence="2 3" key="1">
    <citation type="submission" date="2018-11" db="EMBL/GenBank/DDBJ databases">
        <title>Genome sequence and assembly of Colletotrichum spinosum.</title>
        <authorList>
            <person name="Gan P."/>
            <person name="Shirasu K."/>
        </authorList>
    </citation>
    <scope>NUCLEOTIDE SEQUENCE [LARGE SCALE GENOMIC DNA]</scope>
    <source>
        <strain evidence="2 3">CBS 515.97</strain>
    </source>
</reference>
<gene>
    <name evidence="2" type="ORF">C8035_v008895</name>
</gene>
<sequence length="370" mass="41030">MSSPAQAGPSVPKEKKGLGKILSRAKTVFKRSDGSSKRVSTLSTAAQQPPAQSTTPGQSQPAAAAAQQSTPAAKEVPKETPKETSKETPKETSKETTKQPAKSKYEDLEGVVKVPRSELFEERARKLGERFGLEIKQSEWISTEGTALRVEKPIRMRVHRTCHKCNATFAAAKECPSCQHVRCTKCVRYPPKRTEAERIASREKRAAILKAQKENAPIVPDYSYDAKDAKDIVLKRPSKTGGQDLIYKKPRQRVRRTCHECQTLFVAGNKTCANCSHNRCTDCPRDPPKKDKYPFGYPGDEFGPNAVPHHECHKCKAIYPGGAADGTECKKCQHQKCADCSRLKPRKVEPEPDPEILKSIQAKIESLKLK</sequence>
<name>A0A4R8QIJ5_9PEZI</name>
<feature type="compositionally biased region" description="Basic and acidic residues" evidence="1">
    <location>
        <begin position="75"/>
        <end position="106"/>
    </location>
</feature>
<dbReference type="AlphaFoldDB" id="A0A4R8QIJ5"/>
<comment type="caution">
    <text evidence="2">The sequence shown here is derived from an EMBL/GenBank/DDBJ whole genome shotgun (WGS) entry which is preliminary data.</text>
</comment>
<feature type="region of interest" description="Disordered" evidence="1">
    <location>
        <begin position="1"/>
        <end position="106"/>
    </location>
</feature>
<accession>A0A4R8QIJ5</accession>
<evidence type="ECO:0000313" key="2">
    <source>
        <dbReference type="EMBL" id="TDZ35345.1"/>
    </source>
</evidence>
<protein>
    <submittedName>
        <fullName evidence="2">Uncharacterized protein</fullName>
    </submittedName>
</protein>
<keyword evidence="3" id="KW-1185">Reference proteome</keyword>
<evidence type="ECO:0000313" key="3">
    <source>
        <dbReference type="Proteomes" id="UP000295083"/>
    </source>
</evidence>
<proteinExistence type="predicted"/>
<organism evidence="2 3">
    <name type="scientific">Colletotrichum spinosum</name>
    <dbReference type="NCBI Taxonomy" id="1347390"/>
    <lineage>
        <taxon>Eukaryota</taxon>
        <taxon>Fungi</taxon>
        <taxon>Dikarya</taxon>
        <taxon>Ascomycota</taxon>
        <taxon>Pezizomycotina</taxon>
        <taxon>Sordariomycetes</taxon>
        <taxon>Hypocreomycetidae</taxon>
        <taxon>Glomerellales</taxon>
        <taxon>Glomerellaceae</taxon>
        <taxon>Colletotrichum</taxon>
        <taxon>Colletotrichum orbiculare species complex</taxon>
    </lineage>
</organism>
<feature type="compositionally biased region" description="Low complexity" evidence="1">
    <location>
        <begin position="54"/>
        <end position="74"/>
    </location>
</feature>